<feature type="non-terminal residue" evidence="1">
    <location>
        <position position="260"/>
    </location>
</feature>
<dbReference type="AlphaFoldDB" id="A0A382Z1F8"/>
<dbReference type="InterPro" id="IPR001680">
    <property type="entry name" value="WD40_rpt"/>
</dbReference>
<sequence length="260" mass="28614">YILPPGTGRARLDSLGERLAMVSTNNIVSVMDVRSKKLIGESFPMDKRFSMPYLTGDEDLVFGRGNRYQAGIQFYDINSGAKVGSLIDLQSASVDFLPATKKYVVVSSFSSVVYIYKDRLESETILDSGQSYQSHAVNKEETLIAVATEDGNVIIWDINKGEKVGEALKHDFEVEGIAFHPGNDRYVFTFMDGGFLYGWNREEGNVFMGPVKLSSGRELFINSAGTVLTARAGTGSVYRVPVQIPESGYDYASWLPGLAN</sequence>
<dbReference type="SUPFAM" id="SSF50978">
    <property type="entry name" value="WD40 repeat-like"/>
    <property type="match status" value="1"/>
</dbReference>
<protein>
    <submittedName>
        <fullName evidence="1">Uncharacterized protein</fullName>
    </submittedName>
</protein>
<gene>
    <name evidence="1" type="ORF">METZ01_LOCUS442211</name>
</gene>
<dbReference type="InterPro" id="IPR036322">
    <property type="entry name" value="WD40_repeat_dom_sf"/>
</dbReference>
<proteinExistence type="predicted"/>
<dbReference type="Gene3D" id="2.130.10.10">
    <property type="entry name" value="YVTN repeat-like/Quinoprotein amine dehydrogenase"/>
    <property type="match status" value="1"/>
</dbReference>
<dbReference type="PROSITE" id="PS50082">
    <property type="entry name" value="WD_REPEATS_2"/>
    <property type="match status" value="1"/>
</dbReference>
<accession>A0A382Z1F8</accession>
<dbReference type="EMBL" id="UINC01180257">
    <property type="protein sequence ID" value="SVD89357.1"/>
    <property type="molecule type" value="Genomic_DNA"/>
</dbReference>
<feature type="non-terminal residue" evidence="1">
    <location>
        <position position="1"/>
    </location>
</feature>
<evidence type="ECO:0000313" key="1">
    <source>
        <dbReference type="EMBL" id="SVD89357.1"/>
    </source>
</evidence>
<name>A0A382Z1F8_9ZZZZ</name>
<organism evidence="1">
    <name type="scientific">marine metagenome</name>
    <dbReference type="NCBI Taxonomy" id="408172"/>
    <lineage>
        <taxon>unclassified sequences</taxon>
        <taxon>metagenomes</taxon>
        <taxon>ecological metagenomes</taxon>
    </lineage>
</organism>
<reference evidence="1" key="1">
    <citation type="submission" date="2018-05" db="EMBL/GenBank/DDBJ databases">
        <authorList>
            <person name="Lanie J.A."/>
            <person name="Ng W.-L."/>
            <person name="Kazmierczak K.M."/>
            <person name="Andrzejewski T.M."/>
            <person name="Davidsen T.M."/>
            <person name="Wayne K.J."/>
            <person name="Tettelin H."/>
            <person name="Glass J.I."/>
            <person name="Rusch D."/>
            <person name="Podicherti R."/>
            <person name="Tsui H.-C.T."/>
            <person name="Winkler M.E."/>
        </authorList>
    </citation>
    <scope>NUCLEOTIDE SEQUENCE</scope>
</reference>
<dbReference type="InterPro" id="IPR015943">
    <property type="entry name" value="WD40/YVTN_repeat-like_dom_sf"/>
</dbReference>